<dbReference type="InterPro" id="IPR036116">
    <property type="entry name" value="FN3_sf"/>
</dbReference>
<dbReference type="InterPro" id="IPR003961">
    <property type="entry name" value="FN3_dom"/>
</dbReference>
<dbReference type="GO" id="GO:0004896">
    <property type="term" value="F:cytokine receptor activity"/>
    <property type="evidence" value="ECO:0007669"/>
    <property type="project" value="TreeGrafter"/>
</dbReference>
<feature type="domain" description="Fibronectin type-III" evidence="9">
    <location>
        <begin position="1035"/>
        <end position="1127"/>
    </location>
</feature>
<evidence type="ECO:0000256" key="6">
    <source>
        <dbReference type="ARBA" id="ARBA00023170"/>
    </source>
</evidence>
<dbReference type="CDD" id="cd00063">
    <property type="entry name" value="FN3"/>
    <property type="match status" value="3"/>
</dbReference>
<organism evidence="10 11">
    <name type="scientific">Myroides guanonis</name>
    <dbReference type="NCBI Taxonomy" id="1150112"/>
    <lineage>
        <taxon>Bacteria</taxon>
        <taxon>Pseudomonadati</taxon>
        <taxon>Bacteroidota</taxon>
        <taxon>Flavobacteriia</taxon>
        <taxon>Flavobacteriales</taxon>
        <taxon>Flavobacteriaceae</taxon>
        <taxon>Myroides</taxon>
    </lineage>
</organism>
<evidence type="ECO:0000256" key="1">
    <source>
        <dbReference type="ARBA" id="ARBA00004479"/>
    </source>
</evidence>
<dbReference type="NCBIfam" id="NF038133">
    <property type="entry name" value="choice_anch_L"/>
    <property type="match status" value="1"/>
</dbReference>
<evidence type="ECO:0000256" key="7">
    <source>
        <dbReference type="ARBA" id="ARBA00023180"/>
    </source>
</evidence>
<dbReference type="InterPro" id="IPR049804">
    <property type="entry name" value="Choice_anch_L"/>
</dbReference>
<dbReference type="GO" id="GO:0005975">
    <property type="term" value="P:carbohydrate metabolic process"/>
    <property type="evidence" value="ECO:0007669"/>
    <property type="project" value="UniProtKB-ARBA"/>
</dbReference>
<comment type="subcellular location">
    <subcellularLocation>
        <location evidence="1">Membrane</location>
        <topology evidence="1">Single-pass type I membrane protein</topology>
    </subcellularLocation>
</comment>
<feature type="domain" description="Fibronectin type-III" evidence="9">
    <location>
        <begin position="498"/>
        <end position="593"/>
    </location>
</feature>
<dbReference type="Proteomes" id="UP000243887">
    <property type="component" value="Unassembled WGS sequence"/>
</dbReference>
<name>A0A1I3UYF1_9FLAO</name>
<evidence type="ECO:0000256" key="3">
    <source>
        <dbReference type="ARBA" id="ARBA00022989"/>
    </source>
</evidence>
<evidence type="ECO:0000256" key="2">
    <source>
        <dbReference type="ARBA" id="ARBA00022692"/>
    </source>
</evidence>
<dbReference type="InterPro" id="IPR013320">
    <property type="entry name" value="ConA-like_dom_sf"/>
</dbReference>
<dbReference type="Gene3D" id="2.60.120.200">
    <property type="match status" value="4"/>
</dbReference>
<dbReference type="Gene3D" id="2.60.40.10">
    <property type="entry name" value="Immunoglobulins"/>
    <property type="match status" value="4"/>
</dbReference>
<dbReference type="PANTHER" id="PTHR23037:SF35">
    <property type="entry name" value="FIBRONECTIN TYPE-III DOMAIN-CONTAINING PROTEIN"/>
    <property type="match status" value="1"/>
</dbReference>
<dbReference type="OrthoDB" id="9765926at2"/>
<dbReference type="STRING" id="1150112.SAMN04487893_12124"/>
<keyword evidence="4" id="KW-0472">Membrane</keyword>
<proteinExistence type="predicted"/>
<feature type="domain" description="Fibronectin type-III" evidence="9">
    <location>
        <begin position="766"/>
        <end position="861"/>
    </location>
</feature>
<reference evidence="11" key="1">
    <citation type="submission" date="2016-10" db="EMBL/GenBank/DDBJ databases">
        <authorList>
            <person name="Varghese N."/>
            <person name="Submissions S."/>
        </authorList>
    </citation>
    <scope>NUCLEOTIDE SEQUENCE [LARGE SCALE GENOMIC DNA]</scope>
    <source>
        <strain evidence="11">DSM 26542</strain>
    </source>
</reference>
<protein>
    <submittedName>
        <fullName evidence="10">Cleaved Adhesin Domain</fullName>
    </submittedName>
</protein>
<evidence type="ECO:0000256" key="8">
    <source>
        <dbReference type="SAM" id="MobiDB-lite"/>
    </source>
</evidence>
<dbReference type="EMBL" id="FORU01000021">
    <property type="protein sequence ID" value="SFJ88424.1"/>
    <property type="molecule type" value="Genomic_DNA"/>
</dbReference>
<dbReference type="InterPro" id="IPR013783">
    <property type="entry name" value="Ig-like_fold"/>
</dbReference>
<dbReference type="SMART" id="SM00060">
    <property type="entry name" value="FN3"/>
    <property type="match status" value="4"/>
</dbReference>
<dbReference type="SUPFAM" id="SSF49899">
    <property type="entry name" value="Concanavalin A-like lectins/glucanases"/>
    <property type="match status" value="1"/>
</dbReference>
<keyword evidence="11" id="KW-1185">Reference proteome</keyword>
<dbReference type="Pfam" id="PF07675">
    <property type="entry name" value="Cleaved_Adhesin"/>
    <property type="match status" value="4"/>
</dbReference>
<sequence length="1965" mass="217939">MKFKITFSLLALALLFSFLLYGNVRAFHYSGSTLESIIDEIYTTVGDETETGERMTKESRVSFAPCTTSSLPFFEGFELASESKDCWTILDNNGDGNANANQFRIFNNATNAYEGSFSMYFNGQNTGKVHDDFLISPEFTLLNTEMYQLTYYYKTTASANTEFEVLLSNGGITAADFTTELQAKAAHKTPAYTKKVIYIENIGGAINIAWRVSSLGQSPLYIDKVSLVKVGCKAPEENVVVSNINKDKATFSWTDGLNSQWEYVVQDLGGGTPVGSGTLSNKPTASTDKTTGTGGSPLLPNTEYEFYVRSSCGVGMNSSWVGPIVFRTLCDTLPLPFFEGFNLGSSSTIDCWTIVDENDDSTSATNNTWSLTTTQKFQGSHSMYFSGSSTKLPHNDWLISPTFKLDSGKKYRFKYHYRTNASYQTDFKVMLAINGNSVSNFKKELLSKKKESNNNWIEETLIVDGVNGEVNVAWNVVSENNMTQLYIDNVFFEEILSCPEPIKVDSKDVKSNEATIFWTDDYGKDWEYVVQKAKTGTPKSGVATKNKEEKVTKDITGNNLIHNTEYEVFVRSICEDGTFSIWSSVYVFKTECDVFVTPFFENFNTNSQTFRCWEIIDGNKDSKNAQFGPDIWFASPNAYEGGRSMGFTGTAVAGKIHDDWLISPKIKFETGKMYRLKYFYRTHTLANNEFEFEVLLSKEGADVSKFTTTVVANKKYDPSLIWKEEYVFISGVSGDVNIAWHVGLAEKATNIFIDYVNIEEVQNCPEPIALSVDNVESDEVTISWKDDMGGTTWEYVVQSEGLGIPTGNGTSTISKSNVITQDNSGVSLKNNTDYEFYVRTKCSGTNYSIWNGPFKFKTACGVMTVPFWEGFNKNSKTFGCWTILDENKDSTSPTGNGIWRVTEFNLQEGDRGMEFSSSTNVNNDDWLISPTVAMENSKYVLKYYYKGNFNVGNPYINEVEVLLSNNGIAPTDFTKTVNPVEQYDNTVWKEKVVFFDGAVGDANIAWHIVSKNGAKNYTSIKLDNITLKKVETCPEPYYVTVTNTSSTSIDLEWKQDGGITNWEVLVVNSGEDVTATPVKTVSVTTNPKASITGLDTGKGYTIYVRAKCGDGSWSYWSTGVNSGTKIGGNDDCSGAITIPVNANSECAKFVSGSLFGATESGVISFCSKDLKKDVWFEFTATKTIHLLNVKNLKAMSHTTTIPFLNITLYEGNCTGLVNVKCSNAGQGDSKTILSDLVVGQKYYVQIGNYDRFDSADKIIEDQQPDFTFDLCITSLDKSPVEISESGDKYTLDELIEDVLIQTDCNLVSNIRYQNGDPNSTNNYNTLGYFNKGESDFPFKEGVVLSTNEVKYVGRPYMGYDAPRGENGRRWIGDKDINDAIDDAGGGPRADKRVTQVEFDFIPINDSLSFEFLFASNSYHSGCQYSCSNGALFATWLEDLTTGEKQNLAKLPNNASISIQNVADASKREPASSCGDRNAEYFGDYYAINNKDITAPIDFAGVTAPIQSRKVAVVPGRKYHIKLAVMDFCDVTPHSSAVFFNAGSFDLGKLDLGEDMLVENNNALCDAETVLIQSGITTSEELVKKIEWFKDGVLIKDANKPDLEVSASGEYEVKVNYPDLGCSSSGSVKVEIYPPISTEVNKPKTVTVCRFSLEDVVVDLSQVELDMFSKTDREKFKTTYYKTASDAELGENEISNTTDYSFGVAPEGAAFYIRVENEVTGCYEVFTFNVAVAATEKPGSRSDVKVCASYTLPELEANQYYYSEAGAHGQEYKAGDVLDVAGEYRMYILQRNGEAACYEEVSFKVIITEPVVADVFENKELDCEVHFLAPLSRHNKYFTKPGGEGEELSVGTPIPFGQTIYVYAASEDGLCTDESSYTVSYTECPIQKGISPNGDGLNDAFDLSNHGVYDLKIYNRYGSEVYSHGRGYKNEWMGQDKNGHGLPDGTYYYVVISHGNTRTGWVQINR</sequence>
<evidence type="ECO:0000256" key="4">
    <source>
        <dbReference type="ARBA" id="ARBA00023136"/>
    </source>
</evidence>
<feature type="region of interest" description="Disordered" evidence="8">
    <location>
        <begin position="274"/>
        <end position="295"/>
    </location>
</feature>
<keyword evidence="6" id="KW-0675">Receptor</keyword>
<dbReference type="SUPFAM" id="SSF49265">
    <property type="entry name" value="Fibronectin type III"/>
    <property type="match status" value="3"/>
</dbReference>
<accession>A0A1I3UYF1</accession>
<dbReference type="GO" id="GO:0004553">
    <property type="term" value="F:hydrolase activity, hydrolyzing O-glycosyl compounds"/>
    <property type="evidence" value="ECO:0007669"/>
    <property type="project" value="UniProtKB-ARBA"/>
</dbReference>
<dbReference type="NCBIfam" id="NF038128">
    <property type="entry name" value="choice_anch_J"/>
    <property type="match status" value="4"/>
</dbReference>
<evidence type="ECO:0000256" key="5">
    <source>
        <dbReference type="ARBA" id="ARBA00023157"/>
    </source>
</evidence>
<keyword evidence="7" id="KW-0325">Glycoprotein</keyword>
<evidence type="ECO:0000259" key="9">
    <source>
        <dbReference type="PROSITE" id="PS50853"/>
    </source>
</evidence>
<feature type="compositionally biased region" description="Polar residues" evidence="8">
    <location>
        <begin position="275"/>
        <end position="291"/>
    </location>
</feature>
<keyword evidence="5" id="KW-1015">Disulfide bond</keyword>
<dbReference type="Pfam" id="PF00041">
    <property type="entry name" value="fn3"/>
    <property type="match status" value="1"/>
</dbReference>
<dbReference type="PANTHER" id="PTHR23037">
    <property type="entry name" value="CYTOKINE RECEPTOR"/>
    <property type="match status" value="1"/>
</dbReference>
<dbReference type="InterPro" id="IPR011628">
    <property type="entry name" value="Cleaved_adhesin"/>
</dbReference>
<dbReference type="PROSITE" id="PS50853">
    <property type="entry name" value="FN3"/>
    <property type="match status" value="4"/>
</dbReference>
<evidence type="ECO:0000313" key="10">
    <source>
        <dbReference type="EMBL" id="SFJ88424.1"/>
    </source>
</evidence>
<gene>
    <name evidence="10" type="ORF">SAMN04487893_12124</name>
</gene>
<dbReference type="RefSeq" id="WP_090681429.1">
    <property type="nucleotide sequence ID" value="NZ_FORU01000021.1"/>
</dbReference>
<dbReference type="Pfam" id="PF13585">
    <property type="entry name" value="CHU_C"/>
    <property type="match status" value="1"/>
</dbReference>
<keyword evidence="2" id="KW-0812">Transmembrane</keyword>
<evidence type="ECO:0000313" key="11">
    <source>
        <dbReference type="Proteomes" id="UP000243887"/>
    </source>
</evidence>
<keyword evidence="3" id="KW-1133">Transmembrane helix</keyword>
<feature type="domain" description="Fibronectin type-III" evidence="9">
    <location>
        <begin position="235"/>
        <end position="331"/>
    </location>
</feature>
<dbReference type="GO" id="GO:0009897">
    <property type="term" value="C:external side of plasma membrane"/>
    <property type="evidence" value="ECO:0007669"/>
    <property type="project" value="TreeGrafter"/>
</dbReference>